<dbReference type="AlphaFoldDB" id="A0AA86GUC7"/>
<name>A0AA86GUC7_9SPHN</name>
<dbReference type="Pfam" id="PF13279">
    <property type="entry name" value="4HBT_2"/>
    <property type="match status" value="1"/>
</dbReference>
<reference evidence="3 4" key="1">
    <citation type="journal article" date="2016" name="BMC Genomics">
        <title>Genomic analysis of the nitrate-respiring Sphingopyxis granuli (formerly Sphingomonas macrogoltabida) strain TFA.</title>
        <authorList>
            <person name="Garcia-Romero I."/>
            <person name="Perez-Pulido A.J."/>
            <person name="Gonzalez-Flores Y.E."/>
            <person name="Reyes-Ramirez F."/>
            <person name="Santero E."/>
            <person name="Floriano B."/>
        </authorList>
    </citation>
    <scope>NUCLEOTIDE SEQUENCE [LARGE SCALE GENOMIC DNA]</scope>
    <source>
        <strain evidence="3 4">TFA</strain>
    </source>
</reference>
<dbReference type="Gene3D" id="3.10.129.10">
    <property type="entry name" value="Hotdog Thioesterase"/>
    <property type="match status" value="1"/>
</dbReference>
<proteinExistence type="inferred from homology"/>
<comment type="similarity">
    <text evidence="1">Belongs to the 4-hydroxybenzoyl-CoA thioesterase family.</text>
</comment>
<dbReference type="InterPro" id="IPR029069">
    <property type="entry name" value="HotDog_dom_sf"/>
</dbReference>
<dbReference type="SUPFAM" id="SSF54637">
    <property type="entry name" value="Thioesterase/thiol ester dehydrase-isomerase"/>
    <property type="match status" value="1"/>
</dbReference>
<dbReference type="Proteomes" id="UP000058599">
    <property type="component" value="Chromosome"/>
</dbReference>
<keyword evidence="2" id="KW-0378">Hydrolase</keyword>
<dbReference type="KEGG" id="sgi:SGRAN_3275"/>
<evidence type="ECO:0000313" key="3">
    <source>
        <dbReference type="EMBL" id="AMG75618.1"/>
    </source>
</evidence>
<gene>
    <name evidence="3" type="ORF">SGRAN_3275</name>
</gene>
<evidence type="ECO:0000256" key="2">
    <source>
        <dbReference type="ARBA" id="ARBA00022801"/>
    </source>
</evidence>
<protein>
    <submittedName>
        <fullName evidence="3">Thioesterase superfamily protein</fullName>
    </submittedName>
</protein>
<evidence type="ECO:0000256" key="1">
    <source>
        <dbReference type="ARBA" id="ARBA00005953"/>
    </source>
</evidence>
<dbReference type="PANTHER" id="PTHR31793:SF27">
    <property type="entry name" value="NOVEL THIOESTERASE SUPERFAMILY DOMAIN AND SAPOSIN A-TYPE DOMAIN CONTAINING PROTEIN (0610012H03RIK)"/>
    <property type="match status" value="1"/>
</dbReference>
<keyword evidence="4" id="KW-1185">Reference proteome</keyword>
<dbReference type="PANTHER" id="PTHR31793">
    <property type="entry name" value="4-HYDROXYBENZOYL-COA THIOESTERASE FAMILY MEMBER"/>
    <property type="match status" value="1"/>
</dbReference>
<sequence>MTAPERIEDYPVRISEKVRYSDTDRQGHVNNVLFAFFFEAGRVDVLFMRGSSPPDHCAYVLARSTIDFLDELHWPGDVEIGTRIEKLGGSSISIRQVLFQGGRCAATSDSVMVQVDRPSRKACPLSDEARTILGQMAAPAAA</sequence>
<evidence type="ECO:0000313" key="4">
    <source>
        <dbReference type="Proteomes" id="UP000058599"/>
    </source>
</evidence>
<dbReference type="CDD" id="cd00586">
    <property type="entry name" value="4HBT"/>
    <property type="match status" value="1"/>
</dbReference>
<accession>A0AA86GUC7</accession>
<dbReference type="InterPro" id="IPR050563">
    <property type="entry name" value="4-hydroxybenzoyl-CoA_TE"/>
</dbReference>
<organism evidence="3 4">
    <name type="scientific">Sphingopyxis granuli</name>
    <dbReference type="NCBI Taxonomy" id="267128"/>
    <lineage>
        <taxon>Bacteria</taxon>
        <taxon>Pseudomonadati</taxon>
        <taxon>Pseudomonadota</taxon>
        <taxon>Alphaproteobacteria</taxon>
        <taxon>Sphingomonadales</taxon>
        <taxon>Sphingomonadaceae</taxon>
        <taxon>Sphingopyxis</taxon>
    </lineage>
</organism>
<dbReference type="EMBL" id="CP012199">
    <property type="protein sequence ID" value="AMG75618.1"/>
    <property type="molecule type" value="Genomic_DNA"/>
</dbReference>
<dbReference type="GO" id="GO:0047617">
    <property type="term" value="F:fatty acyl-CoA hydrolase activity"/>
    <property type="evidence" value="ECO:0007669"/>
    <property type="project" value="TreeGrafter"/>
</dbReference>
<dbReference type="RefSeq" id="WP_067185496.1">
    <property type="nucleotide sequence ID" value="NZ_CP012199.1"/>
</dbReference>